<dbReference type="EMBL" id="CP003364">
    <property type="protein sequence ID" value="AGA31096.1"/>
    <property type="molecule type" value="Genomic_DNA"/>
</dbReference>
<evidence type="ECO:0000313" key="2">
    <source>
        <dbReference type="EMBL" id="AGA31096.1"/>
    </source>
</evidence>
<accession>L0DRT0</accession>
<dbReference type="Gene3D" id="3.40.50.300">
    <property type="entry name" value="P-loop containing nucleotide triphosphate hydrolases"/>
    <property type="match status" value="1"/>
</dbReference>
<dbReference type="PANTHER" id="PTHR36451:SF1">
    <property type="entry name" value="OMEGA-HYDROXY-BETA-DIHYDROMENAQUINONE-9 SULFOTRANSFERASE STF3"/>
    <property type="match status" value="1"/>
</dbReference>
<dbReference type="HOGENOM" id="CLU_053496_0_0_0"/>
<dbReference type="KEGG" id="saci:Sinac_7041"/>
<evidence type="ECO:0000256" key="1">
    <source>
        <dbReference type="SAM" id="MobiDB-lite"/>
    </source>
</evidence>
<dbReference type="InterPro" id="IPR052736">
    <property type="entry name" value="Stf3_sulfotransferase"/>
</dbReference>
<dbReference type="RefSeq" id="WP_015250168.1">
    <property type="nucleotide sequence ID" value="NC_019892.1"/>
</dbReference>
<keyword evidence="3" id="KW-1185">Reference proteome</keyword>
<dbReference type="eggNOG" id="COG0438">
    <property type="taxonomic scope" value="Bacteria"/>
</dbReference>
<dbReference type="Proteomes" id="UP000010798">
    <property type="component" value="Chromosome"/>
</dbReference>
<dbReference type="STRING" id="886293.Sinac_7041"/>
<dbReference type="PANTHER" id="PTHR36451">
    <property type="entry name" value="PAPS-DEPENDENT SULFOTRANSFERASE STF3"/>
    <property type="match status" value="1"/>
</dbReference>
<dbReference type="OrthoDB" id="9800698at2"/>
<evidence type="ECO:0008006" key="4">
    <source>
        <dbReference type="Google" id="ProtNLM"/>
    </source>
</evidence>
<dbReference type="Pfam" id="PF13469">
    <property type="entry name" value="Sulfotransfer_3"/>
    <property type="match status" value="1"/>
</dbReference>
<evidence type="ECO:0000313" key="3">
    <source>
        <dbReference type="Proteomes" id="UP000010798"/>
    </source>
</evidence>
<name>L0DRT0_SINAD</name>
<proteinExistence type="predicted"/>
<organism evidence="2 3">
    <name type="scientific">Singulisphaera acidiphila (strain ATCC BAA-1392 / DSM 18658 / VKM B-2454 / MOB10)</name>
    <dbReference type="NCBI Taxonomy" id="886293"/>
    <lineage>
        <taxon>Bacteria</taxon>
        <taxon>Pseudomonadati</taxon>
        <taxon>Planctomycetota</taxon>
        <taxon>Planctomycetia</taxon>
        <taxon>Isosphaerales</taxon>
        <taxon>Isosphaeraceae</taxon>
        <taxon>Singulisphaera</taxon>
    </lineage>
</organism>
<feature type="region of interest" description="Disordered" evidence="1">
    <location>
        <begin position="1"/>
        <end position="20"/>
    </location>
</feature>
<protein>
    <recommendedName>
        <fullName evidence="4">Sulfotransferase family protein</fullName>
    </recommendedName>
</protein>
<reference evidence="2 3" key="1">
    <citation type="submission" date="2012-02" db="EMBL/GenBank/DDBJ databases">
        <title>Complete sequence of chromosome of Singulisphaera acidiphila DSM 18658.</title>
        <authorList>
            <consortium name="US DOE Joint Genome Institute (JGI-PGF)"/>
            <person name="Lucas S."/>
            <person name="Copeland A."/>
            <person name="Lapidus A."/>
            <person name="Glavina del Rio T."/>
            <person name="Dalin E."/>
            <person name="Tice H."/>
            <person name="Bruce D."/>
            <person name="Goodwin L."/>
            <person name="Pitluck S."/>
            <person name="Peters L."/>
            <person name="Ovchinnikova G."/>
            <person name="Chertkov O."/>
            <person name="Kyrpides N."/>
            <person name="Mavromatis K."/>
            <person name="Ivanova N."/>
            <person name="Brettin T."/>
            <person name="Detter J.C."/>
            <person name="Han C."/>
            <person name="Larimer F."/>
            <person name="Land M."/>
            <person name="Hauser L."/>
            <person name="Markowitz V."/>
            <person name="Cheng J.-F."/>
            <person name="Hugenholtz P."/>
            <person name="Woyke T."/>
            <person name="Wu D."/>
            <person name="Tindall B."/>
            <person name="Pomrenke H."/>
            <person name="Brambilla E."/>
            <person name="Klenk H.-P."/>
            <person name="Eisen J.A."/>
        </authorList>
    </citation>
    <scope>NUCLEOTIDE SEQUENCE [LARGE SCALE GENOMIC DNA]</scope>
    <source>
        <strain evidence="3">ATCC BAA-1392 / DSM 18658 / VKM B-2454 / MOB10</strain>
    </source>
</reference>
<sequence length="431" mass="48890">MATEIENAGSGPGSSITAAEPIWDRPHRPAWMRLLNGVGGGLRRVGVLRPRLDPELLLAAAQRRAGLADWGDDGFQDGLRALVEAFETQGNTHTFGRLFFREYCVAALTNRLRIQEDLNRHPEILDTPIRRPLFITGLPRSGTTFLHRLMCEDPGGRPLLFWETLAPSPSPRYETRLTDPRIRLARKQVGILNALAPRIRAAHLFDADSPEECNNLFAHGFIAGINGFLFDVPQYVEWMNDQNLLEPYRYLRRQLQLLSWRWPGDPWLLKAPAHLYGLDALLAVFPDACIVQIHRDPLQVLPSLCSLASAVRGISSDQVDLRRLGAEFTEAMARGTEHAIDARASADPARFFDVAYPSLLADPVGTVHAVRHHFGYAYDDELEARMRRWLAENPQHKHGVHRYSLEQFGLDSEVVNRRFARYREWTTQRGF</sequence>
<dbReference type="SUPFAM" id="SSF52540">
    <property type="entry name" value="P-loop containing nucleoside triphosphate hydrolases"/>
    <property type="match status" value="1"/>
</dbReference>
<gene>
    <name evidence="2" type="ordered locus">Sinac_7041</name>
</gene>
<dbReference type="AlphaFoldDB" id="L0DRT0"/>
<dbReference type="InterPro" id="IPR027417">
    <property type="entry name" value="P-loop_NTPase"/>
</dbReference>